<organism evidence="3 4">
    <name type="scientific">Coprinopsis cinerea (strain Okayama-7 / 130 / ATCC MYA-4618 / FGSC 9003)</name>
    <name type="common">Inky cap fungus</name>
    <name type="synonym">Hormographiella aspergillata</name>
    <dbReference type="NCBI Taxonomy" id="240176"/>
    <lineage>
        <taxon>Eukaryota</taxon>
        <taxon>Fungi</taxon>
        <taxon>Dikarya</taxon>
        <taxon>Basidiomycota</taxon>
        <taxon>Agaricomycotina</taxon>
        <taxon>Agaricomycetes</taxon>
        <taxon>Agaricomycetidae</taxon>
        <taxon>Agaricales</taxon>
        <taxon>Agaricineae</taxon>
        <taxon>Psathyrellaceae</taxon>
        <taxon>Coprinopsis</taxon>
    </lineage>
</organism>
<dbReference type="VEuPathDB" id="FungiDB:CC1G_05969"/>
<reference evidence="3 4" key="1">
    <citation type="journal article" date="2010" name="Proc. Natl. Acad. Sci. U.S.A.">
        <title>Insights into evolution of multicellular fungi from the assembled chromosomes of the mushroom Coprinopsis cinerea (Coprinus cinereus).</title>
        <authorList>
            <person name="Stajich J.E."/>
            <person name="Wilke S.K."/>
            <person name="Ahren D."/>
            <person name="Au C.H."/>
            <person name="Birren B.W."/>
            <person name="Borodovsky M."/>
            <person name="Burns C."/>
            <person name="Canback B."/>
            <person name="Casselton L.A."/>
            <person name="Cheng C.K."/>
            <person name="Deng J."/>
            <person name="Dietrich F.S."/>
            <person name="Fargo D.C."/>
            <person name="Farman M.L."/>
            <person name="Gathman A.C."/>
            <person name="Goldberg J."/>
            <person name="Guigo R."/>
            <person name="Hoegger P.J."/>
            <person name="Hooker J.B."/>
            <person name="Huggins A."/>
            <person name="James T.Y."/>
            <person name="Kamada T."/>
            <person name="Kilaru S."/>
            <person name="Kodira C."/>
            <person name="Kues U."/>
            <person name="Kupfer D."/>
            <person name="Kwan H.S."/>
            <person name="Lomsadze A."/>
            <person name="Li W."/>
            <person name="Lilly W.W."/>
            <person name="Ma L.J."/>
            <person name="Mackey A.J."/>
            <person name="Manning G."/>
            <person name="Martin F."/>
            <person name="Muraguchi H."/>
            <person name="Natvig D.O."/>
            <person name="Palmerini H."/>
            <person name="Ramesh M.A."/>
            <person name="Rehmeyer C.J."/>
            <person name="Roe B.A."/>
            <person name="Shenoy N."/>
            <person name="Stanke M."/>
            <person name="Ter-Hovhannisyan V."/>
            <person name="Tunlid A."/>
            <person name="Velagapudi R."/>
            <person name="Vision T.J."/>
            <person name="Zeng Q."/>
            <person name="Zolan M.E."/>
            <person name="Pukkila P.J."/>
        </authorList>
    </citation>
    <scope>NUCLEOTIDE SEQUENCE [LARGE SCALE GENOMIC DNA]</scope>
    <source>
        <strain evidence="4">Okayama-7 / 130 / ATCC MYA-4618 / FGSC 9003</strain>
    </source>
</reference>
<proteinExistence type="predicted"/>
<gene>
    <name evidence="3" type="ORF">CC1G_05969</name>
</gene>
<feature type="compositionally biased region" description="Polar residues" evidence="1">
    <location>
        <begin position="105"/>
        <end position="131"/>
    </location>
</feature>
<feature type="transmembrane region" description="Helical" evidence="2">
    <location>
        <begin position="157"/>
        <end position="175"/>
    </location>
</feature>
<sequence>MIVDGVKVRYDDPPPSFHAATGMPISSRASTSSSTTAHDNNLLLPSNRTSPTLPPMANEENPFLNPSESTLYSGSAPSTPPTAHTPTAKSKQRAPPDVPYRNREASSSTAGLIRGSISSREYPNGPSNPSNRDLEAQHQPSEKATAGVKKNASNSPFRAMTLGLLMLCTVSFWIAGYFVLAMAMVVNAMGMFLTGLGNAIKSPHDWVLRKYQVEE</sequence>
<dbReference type="RefSeq" id="XP_001829760.1">
    <property type="nucleotide sequence ID" value="XM_001829708.2"/>
</dbReference>
<evidence type="ECO:0000313" key="4">
    <source>
        <dbReference type="Proteomes" id="UP000001861"/>
    </source>
</evidence>
<keyword evidence="2" id="KW-0472">Membrane</keyword>
<keyword evidence="4" id="KW-1185">Reference proteome</keyword>
<dbReference type="InParanoid" id="A8N4J1"/>
<dbReference type="EMBL" id="AACS02000003">
    <property type="protein sequence ID" value="EAU91982.1"/>
    <property type="molecule type" value="Genomic_DNA"/>
</dbReference>
<comment type="caution">
    <text evidence="3">The sequence shown here is derived from an EMBL/GenBank/DDBJ whole genome shotgun (WGS) entry which is preliminary data.</text>
</comment>
<accession>A8N4J1</accession>
<feature type="compositionally biased region" description="Low complexity" evidence="1">
    <location>
        <begin position="26"/>
        <end position="37"/>
    </location>
</feature>
<feature type="region of interest" description="Disordered" evidence="1">
    <location>
        <begin position="1"/>
        <end position="151"/>
    </location>
</feature>
<feature type="compositionally biased region" description="Basic and acidic residues" evidence="1">
    <location>
        <begin position="1"/>
        <end position="12"/>
    </location>
</feature>
<evidence type="ECO:0000256" key="2">
    <source>
        <dbReference type="SAM" id="Phobius"/>
    </source>
</evidence>
<protein>
    <submittedName>
        <fullName evidence="3">Uncharacterized protein</fullName>
    </submittedName>
</protein>
<evidence type="ECO:0000256" key="1">
    <source>
        <dbReference type="SAM" id="MobiDB-lite"/>
    </source>
</evidence>
<dbReference type="Proteomes" id="UP000001861">
    <property type="component" value="Unassembled WGS sequence"/>
</dbReference>
<dbReference type="AlphaFoldDB" id="A8N4J1"/>
<dbReference type="KEGG" id="cci:CC1G_05969"/>
<feature type="compositionally biased region" description="Low complexity" evidence="1">
    <location>
        <begin position="73"/>
        <end position="89"/>
    </location>
</feature>
<keyword evidence="2" id="KW-1133">Transmembrane helix</keyword>
<dbReference type="GeneID" id="6006197"/>
<keyword evidence="2" id="KW-0812">Transmembrane</keyword>
<evidence type="ECO:0000313" key="3">
    <source>
        <dbReference type="EMBL" id="EAU91982.1"/>
    </source>
</evidence>
<name>A8N4J1_COPC7</name>